<evidence type="ECO:0000313" key="2">
    <source>
        <dbReference type="Proteomes" id="UP000237347"/>
    </source>
</evidence>
<dbReference type="SUPFAM" id="SSF81383">
    <property type="entry name" value="F-box domain"/>
    <property type="match status" value="1"/>
</dbReference>
<protein>
    <submittedName>
        <fullName evidence="1">F-box protein</fullName>
    </submittedName>
</protein>
<dbReference type="InterPro" id="IPR036047">
    <property type="entry name" value="F-box-like_dom_sf"/>
</dbReference>
<dbReference type="PANTHER" id="PTHR39741">
    <property type="entry name" value="F-BOX DOMAIN CONTAINING PROTEIN, EXPRESSED"/>
    <property type="match status" value="1"/>
</dbReference>
<gene>
    <name evidence="1" type="ORF">CFP56_009031</name>
</gene>
<organism evidence="1 2">
    <name type="scientific">Quercus suber</name>
    <name type="common">Cork oak</name>
    <dbReference type="NCBI Taxonomy" id="58331"/>
    <lineage>
        <taxon>Eukaryota</taxon>
        <taxon>Viridiplantae</taxon>
        <taxon>Streptophyta</taxon>
        <taxon>Embryophyta</taxon>
        <taxon>Tracheophyta</taxon>
        <taxon>Spermatophyta</taxon>
        <taxon>Magnoliopsida</taxon>
        <taxon>eudicotyledons</taxon>
        <taxon>Gunneridae</taxon>
        <taxon>Pentapetalae</taxon>
        <taxon>rosids</taxon>
        <taxon>fabids</taxon>
        <taxon>Fagales</taxon>
        <taxon>Fagaceae</taxon>
        <taxon>Quercus</taxon>
    </lineage>
</organism>
<comment type="caution">
    <text evidence="1">The sequence shown here is derived from an EMBL/GenBank/DDBJ whole genome shotgun (WGS) entry which is preliminary data.</text>
</comment>
<dbReference type="AlphaFoldDB" id="A0AAW0L5R0"/>
<keyword evidence="2" id="KW-1185">Reference proteome</keyword>
<dbReference type="PANTHER" id="PTHR39741:SF2">
    <property type="entry name" value="F-BOX DOMAIN-CONTAINING PROTEIN"/>
    <property type="match status" value="1"/>
</dbReference>
<name>A0AAW0L5R0_QUESU</name>
<proteinExistence type="predicted"/>
<sequence>MRRMDNRGDFIQRLGLDISINILNQLDEPSDLVHACAVSRSWSRFALLEIVSELSSVTHVIEVENLIEPVKVSAGGSPEWERLRRDNRVYAFIAQGLTPWIKEDCIIEPISASSTDNYPDESIQNTLEPKDRIELRASYWSSKGESDPNVPEILTYKLVAQLCVVTEIQVQPFQAYFQYGFPIYSSRAVRFRLGYSRHPLEFDDDIREDMLIHHRWSDDDFIWTYTSPEFPVAQVSCTVAYIVCTVAYIVQSERWRNLRPVCFNANIAIEPLTCAYIHGFSLENELQKFKLPEAVLCIGGILQVELLGRVQKQEIDGLYYICVSHVQVVGRPLSSPFDIDMLDSSGKCTLKYNPKTLCCHSSTQLPEGEADTPSRLRTFTTRLLQLLGNGPVGFFSTGFLKRV</sequence>
<reference evidence="1 2" key="1">
    <citation type="journal article" date="2018" name="Sci. Data">
        <title>The draft genome sequence of cork oak.</title>
        <authorList>
            <person name="Ramos A.M."/>
            <person name="Usie A."/>
            <person name="Barbosa P."/>
            <person name="Barros P.M."/>
            <person name="Capote T."/>
            <person name="Chaves I."/>
            <person name="Simoes F."/>
            <person name="Abreu I."/>
            <person name="Carrasquinho I."/>
            <person name="Faro C."/>
            <person name="Guimaraes J.B."/>
            <person name="Mendonca D."/>
            <person name="Nobrega F."/>
            <person name="Rodrigues L."/>
            <person name="Saibo N.J.M."/>
            <person name="Varela M.C."/>
            <person name="Egas C."/>
            <person name="Matos J."/>
            <person name="Miguel C.M."/>
            <person name="Oliveira M.M."/>
            <person name="Ricardo C.P."/>
            <person name="Goncalves S."/>
        </authorList>
    </citation>
    <scope>NUCLEOTIDE SEQUENCE [LARGE SCALE GENOMIC DNA]</scope>
    <source>
        <strain evidence="2">cv. HL8</strain>
    </source>
</reference>
<dbReference type="Proteomes" id="UP000237347">
    <property type="component" value="Unassembled WGS sequence"/>
</dbReference>
<dbReference type="Gene3D" id="1.20.1280.50">
    <property type="match status" value="1"/>
</dbReference>
<evidence type="ECO:0000313" key="1">
    <source>
        <dbReference type="EMBL" id="KAK7845691.1"/>
    </source>
</evidence>
<dbReference type="EMBL" id="PKMF04000166">
    <property type="protein sequence ID" value="KAK7845691.1"/>
    <property type="molecule type" value="Genomic_DNA"/>
</dbReference>
<dbReference type="InterPro" id="IPR055336">
    <property type="entry name" value="At4g00755-like"/>
</dbReference>
<accession>A0AAW0L5R0</accession>